<gene>
    <name evidence="1" type="ORF">NON19_17975</name>
</gene>
<reference evidence="1 2" key="1">
    <citation type="submission" date="2022-06" db="EMBL/GenBank/DDBJ databases">
        <title>Draft genome sequence of type strain Streptomyces rubrisoli DSM 42083.</title>
        <authorList>
            <person name="Duangmal K."/>
            <person name="Klaysubun C."/>
        </authorList>
    </citation>
    <scope>NUCLEOTIDE SEQUENCE [LARGE SCALE GENOMIC DNA]</scope>
    <source>
        <strain evidence="1 2">DSM 42083</strain>
    </source>
</reference>
<protein>
    <submittedName>
        <fullName evidence="1">Uncharacterized protein</fullName>
    </submittedName>
</protein>
<keyword evidence="2" id="KW-1185">Reference proteome</keyword>
<dbReference type="Proteomes" id="UP001206206">
    <property type="component" value="Unassembled WGS sequence"/>
</dbReference>
<comment type="caution">
    <text evidence="1">The sequence shown here is derived from an EMBL/GenBank/DDBJ whole genome shotgun (WGS) entry which is preliminary data.</text>
</comment>
<dbReference type="RefSeq" id="WP_255929304.1">
    <property type="nucleotide sequence ID" value="NZ_JANFNH010000020.1"/>
</dbReference>
<organism evidence="1 2">
    <name type="scientific">Streptantibioticus rubrisoli</name>
    <dbReference type="NCBI Taxonomy" id="1387313"/>
    <lineage>
        <taxon>Bacteria</taxon>
        <taxon>Bacillati</taxon>
        <taxon>Actinomycetota</taxon>
        <taxon>Actinomycetes</taxon>
        <taxon>Kitasatosporales</taxon>
        <taxon>Streptomycetaceae</taxon>
        <taxon>Streptantibioticus</taxon>
    </lineage>
</organism>
<sequence>MTRPTITREALRAAVALASAQVFDIDIPLDELLDGVPPEDAAQALAFTFGVVLDVLARKHLLRTIGAVAARTEAAGP</sequence>
<accession>A0ABT1PEQ4</accession>
<proteinExistence type="predicted"/>
<evidence type="ECO:0000313" key="2">
    <source>
        <dbReference type="Proteomes" id="UP001206206"/>
    </source>
</evidence>
<evidence type="ECO:0000313" key="1">
    <source>
        <dbReference type="EMBL" id="MCQ4043857.1"/>
    </source>
</evidence>
<dbReference type="EMBL" id="JANFNH010000020">
    <property type="protein sequence ID" value="MCQ4043857.1"/>
    <property type="molecule type" value="Genomic_DNA"/>
</dbReference>
<name>A0ABT1PEQ4_9ACTN</name>